<sequence length="126" mass="14411">MKKIFLYLSIITPSSCKHEWFLRSEIKGQVFNSDNKPIDALIATVPVEGEQMEKVVKTNEGGFYFPKITIKEWSFLGMEKPKAPPTTNKIVIVAKRFKNDTIDYTDNYSKNGVINLGKIILEKEKP</sequence>
<dbReference type="Proteomes" id="UP000197768">
    <property type="component" value="Unassembled WGS sequence"/>
</dbReference>
<evidence type="ECO:0008006" key="3">
    <source>
        <dbReference type="Google" id="ProtNLM"/>
    </source>
</evidence>
<protein>
    <recommendedName>
        <fullName evidence="3">Carboxypeptidase regulatory-like domain-containing protein</fullName>
    </recommendedName>
</protein>
<dbReference type="EMBL" id="MTCZ01000119">
    <property type="protein sequence ID" value="OWP83401.1"/>
    <property type="molecule type" value="Genomic_DNA"/>
</dbReference>
<accession>A0A246GGW0</accession>
<organism evidence="1 2">
    <name type="scientific">Flavobacterium davisii</name>
    <dbReference type="NCBI Taxonomy" id="2906077"/>
    <lineage>
        <taxon>Bacteria</taxon>
        <taxon>Pseudomonadati</taxon>
        <taxon>Bacteroidota</taxon>
        <taxon>Flavobacteriia</taxon>
        <taxon>Flavobacteriales</taxon>
        <taxon>Flavobacteriaceae</taxon>
        <taxon>Flavobacterium</taxon>
    </lineage>
</organism>
<comment type="caution">
    <text evidence="1">The sequence shown here is derived from an EMBL/GenBank/DDBJ whole genome shotgun (WGS) entry which is preliminary data.</text>
</comment>
<proteinExistence type="predicted"/>
<gene>
    <name evidence="1" type="ORF">BWK59_10715</name>
</gene>
<evidence type="ECO:0000313" key="1">
    <source>
        <dbReference type="EMBL" id="OWP83401.1"/>
    </source>
</evidence>
<reference evidence="1 2" key="1">
    <citation type="journal article" date="2017" name="Infect. Genet. Evol.">
        <title>Comparative genome analysis of fish pathogen Flavobacterium columnare reveals extensive sequence diversity within the species.</title>
        <authorList>
            <person name="Kayansamruaj P."/>
            <person name="Dong H.T."/>
            <person name="Hirono I."/>
            <person name="Kondo H."/>
            <person name="Senapin S."/>
            <person name="Rodkhum C."/>
        </authorList>
    </citation>
    <scope>NUCLEOTIDE SEQUENCE [LARGE SCALE GENOMIC DNA]</scope>
    <source>
        <strain evidence="1 2">1215</strain>
    </source>
</reference>
<dbReference type="RefSeq" id="WP_088393753.1">
    <property type="nucleotide sequence ID" value="NZ_MTCZ01000119.1"/>
</dbReference>
<name>A0A246GGW0_9FLAO</name>
<evidence type="ECO:0000313" key="2">
    <source>
        <dbReference type="Proteomes" id="UP000197768"/>
    </source>
</evidence>
<dbReference type="AlphaFoldDB" id="A0A246GGW0"/>